<dbReference type="PANTHER" id="PTHR43070:SF3">
    <property type="entry name" value="HOMOSERINE DEHYDROGENASE"/>
    <property type="match status" value="1"/>
</dbReference>
<organism evidence="29 30">
    <name type="scientific">Candidatus Giovannonibacteria bacterium GW2011_GWB1_47_6b</name>
    <dbReference type="NCBI Taxonomy" id="1618655"/>
    <lineage>
        <taxon>Bacteria</taxon>
        <taxon>Candidatus Giovannoniibacteriota</taxon>
    </lineage>
</organism>
<evidence type="ECO:0000256" key="19">
    <source>
        <dbReference type="ARBA" id="ARBA00023027"/>
    </source>
</evidence>
<dbReference type="Pfam" id="PF22468">
    <property type="entry name" value="ACT_9"/>
    <property type="match status" value="2"/>
</dbReference>
<dbReference type="Gene3D" id="3.40.1160.10">
    <property type="entry name" value="Acetylglutamate kinase-like"/>
    <property type="match status" value="1"/>
</dbReference>
<evidence type="ECO:0000256" key="18">
    <source>
        <dbReference type="ARBA" id="ARBA00023002"/>
    </source>
</evidence>
<keyword evidence="20" id="KW-0915">Sodium</keyword>
<comment type="similarity">
    <text evidence="8">In the N-terminal section; belongs to the aspartokinase family.</text>
</comment>
<dbReference type="Gene3D" id="3.40.50.720">
    <property type="entry name" value="NAD(P)-binding Rossmann-like Domain"/>
    <property type="match status" value="1"/>
</dbReference>
<evidence type="ECO:0000256" key="15">
    <source>
        <dbReference type="ARBA" id="ARBA00022777"/>
    </source>
</evidence>
<keyword evidence="19" id="KW-0520">NAD</keyword>
<dbReference type="InterPro" id="IPR001048">
    <property type="entry name" value="Asp/Glu/Uridylate_kinase"/>
</dbReference>
<evidence type="ECO:0000256" key="21">
    <source>
        <dbReference type="ARBA" id="ARBA00023154"/>
    </source>
</evidence>
<dbReference type="Gene3D" id="3.30.360.10">
    <property type="entry name" value="Dihydrodipicolinate Reductase, domain 2"/>
    <property type="match status" value="1"/>
</dbReference>
<dbReference type="InterPro" id="IPR049638">
    <property type="entry name" value="AK-HD"/>
</dbReference>
<dbReference type="PROSITE" id="PS51671">
    <property type="entry name" value="ACT"/>
    <property type="match status" value="2"/>
</dbReference>
<dbReference type="EMBL" id="LCOK01000001">
    <property type="protein sequence ID" value="KKU77496.1"/>
    <property type="molecule type" value="Genomic_DNA"/>
</dbReference>
<evidence type="ECO:0000256" key="11">
    <source>
        <dbReference type="ARBA" id="ARBA00022679"/>
    </source>
</evidence>
<dbReference type="UniPathway" id="UPA00051">
    <property type="reaction ID" value="UER00462"/>
</dbReference>
<dbReference type="PROSITE" id="PS01042">
    <property type="entry name" value="HOMOSER_DHGENASE"/>
    <property type="match status" value="1"/>
</dbReference>
<evidence type="ECO:0000256" key="6">
    <source>
        <dbReference type="ARBA" id="ARBA00005139"/>
    </source>
</evidence>
<dbReference type="CDD" id="cd04243">
    <property type="entry name" value="AAK_AK-HSDH-like"/>
    <property type="match status" value="1"/>
</dbReference>
<evidence type="ECO:0000256" key="4">
    <source>
        <dbReference type="ARBA" id="ARBA00005056"/>
    </source>
</evidence>
<dbReference type="FunFam" id="3.30.360.10:FF:000006">
    <property type="entry name" value="Bifunctional aspartokinase/homoserine dehydrogenase"/>
    <property type="match status" value="1"/>
</dbReference>
<dbReference type="InterPro" id="IPR036291">
    <property type="entry name" value="NAD(P)-bd_dom_sf"/>
</dbReference>
<dbReference type="InterPro" id="IPR036393">
    <property type="entry name" value="AceGlu_kinase-like_sf"/>
</dbReference>
<dbReference type="GO" id="GO:0004412">
    <property type="term" value="F:homoserine dehydrogenase activity"/>
    <property type="evidence" value="ECO:0007669"/>
    <property type="project" value="UniProtKB-EC"/>
</dbReference>
<comment type="pathway">
    <text evidence="5">Amino-acid biosynthesis; L-methionine biosynthesis via de novo pathway; L-homoserine from L-aspartate: step 3/3.</text>
</comment>
<keyword evidence="15 29" id="KW-0418">Kinase</keyword>
<dbReference type="InterPro" id="IPR042199">
    <property type="entry name" value="AsparK_Bifunc_asparK/hSer_DH"/>
</dbReference>
<dbReference type="InterPro" id="IPR054352">
    <property type="entry name" value="ACT_Aspartokinase"/>
</dbReference>
<comment type="subunit">
    <text evidence="9">Homotetramer.</text>
</comment>
<dbReference type="InterPro" id="IPR011147">
    <property type="entry name" value="Bifunc_Aspkin/hSer_DH"/>
</dbReference>
<dbReference type="UniPathway" id="UPA00050">
    <property type="reaction ID" value="UER00063"/>
</dbReference>
<evidence type="ECO:0000259" key="28">
    <source>
        <dbReference type="PROSITE" id="PS51671"/>
    </source>
</evidence>
<dbReference type="GO" id="GO:0009090">
    <property type="term" value="P:homoserine biosynthetic process"/>
    <property type="evidence" value="ECO:0007669"/>
    <property type="project" value="UniProtKB-ARBA"/>
</dbReference>
<evidence type="ECO:0000313" key="30">
    <source>
        <dbReference type="Proteomes" id="UP000034682"/>
    </source>
</evidence>
<keyword evidence="14" id="KW-0547">Nucleotide-binding</keyword>
<dbReference type="InterPro" id="IPR001341">
    <property type="entry name" value="Asp_kinase"/>
</dbReference>
<evidence type="ECO:0000256" key="8">
    <source>
        <dbReference type="ARBA" id="ARBA00010046"/>
    </source>
</evidence>
<dbReference type="InterPro" id="IPR045865">
    <property type="entry name" value="ACT-like_dom_sf"/>
</dbReference>
<keyword evidence="10" id="KW-0028">Amino-acid biosynthesis</keyword>
<dbReference type="UniPathway" id="UPA00034">
    <property type="reaction ID" value="UER00015"/>
</dbReference>
<evidence type="ECO:0000256" key="23">
    <source>
        <dbReference type="ARBA" id="ARBA00023268"/>
    </source>
</evidence>
<evidence type="ECO:0000256" key="9">
    <source>
        <dbReference type="ARBA" id="ARBA00011881"/>
    </source>
</evidence>
<dbReference type="GO" id="GO:0046872">
    <property type="term" value="F:metal ion binding"/>
    <property type="evidence" value="ECO:0007669"/>
    <property type="project" value="UniProtKB-KW"/>
</dbReference>
<dbReference type="PATRIC" id="fig|1618655.3.peg.15"/>
<dbReference type="Gene3D" id="1.20.120.1320">
    <property type="entry name" value="Aspartokinase, catalytic domain"/>
    <property type="match status" value="1"/>
</dbReference>
<dbReference type="PIRSF" id="PIRSF000727">
    <property type="entry name" value="ThrA"/>
    <property type="match status" value="1"/>
</dbReference>
<evidence type="ECO:0000256" key="24">
    <source>
        <dbReference type="ARBA" id="ARBA00044938"/>
    </source>
</evidence>
<dbReference type="NCBIfam" id="NF006959">
    <property type="entry name" value="PRK09436.1"/>
    <property type="match status" value="1"/>
</dbReference>
<evidence type="ECO:0000256" key="27">
    <source>
        <dbReference type="ARBA" id="ARBA00049031"/>
    </source>
</evidence>
<dbReference type="GO" id="GO:0050661">
    <property type="term" value="F:NADP binding"/>
    <property type="evidence" value="ECO:0007669"/>
    <property type="project" value="InterPro"/>
</dbReference>
<dbReference type="PROSITE" id="PS00324">
    <property type="entry name" value="ASPARTOKINASE"/>
    <property type="match status" value="1"/>
</dbReference>
<comment type="caution">
    <text evidence="29">The sequence shown here is derived from an EMBL/GenBank/DDBJ whole genome shotgun (WGS) entry which is preliminary data.</text>
</comment>
<sequence length="801" mass="86074">MKLPNLITKILKFGGSSVGSAERIKGVCKIIAGAAKKDRIVAVVSAMQGVTDKLLALDFDFVKEKHLEAAKTLKVSAPTDLLNELEGIVKGLKMVGDVSPVALDLVASFGERLSANLVAACLNKKIPAVAADSRALVKTDDNFQNAAVDFTATNRNIKKFFRKSLIHNSKFIIPVITGFIGSTESGRTTTLGRGGSDYSAAIFGAALGAKVIEIWTDVDGVMSADPRIVPAAAVLPQISYEEAFEMAYFGAKVIHPATMVPAIKKKIPILIKNTFNPSHSGTLIGNQNLRRYERLRLGEGPVKNISSIDGIGLLDVGGTDLAGMPGTAERVFKAAAQHKINVILIAQASSEHTICFAVKKSDSERASAALKNEFEAEIHRGKVFVKKSDGKSIIAIVGDNMRGVPGIAGRVFNALGQNNINVETIAQGGSERNISCIVDERDKAAAITALHKEFFQNADGAAVFVVGLGNVGGELLRQIVAGSVNHELRIKVCGIADGEKMHFDLAGVDLQKWRKILQKSQDKTSLDKFLERVREFQGEKILVDCTASEAIAKKYPEIVAAGCHIVTPNKKANVLPMAKYQALRKALAKHGKTFHYQANVGAGLPVIESVKRLTTAGDKIKKIEGIFSGTLSYLFNNFDPVKRSGDRHGASGKKFSELVRVAKEKGYTEPDPREDLSGQDVGRKLLILAREMGWTTELADVQLENLAAYSDSQMAAKFKKAKNKRRVLRYVGAIANKKLSAKLKEVDLADPLAYVQGTDNVVAIYSERYNKNPLVIKGPGAGAAVTASAVLSGITSIIKLL</sequence>
<dbReference type="GO" id="GO:0009088">
    <property type="term" value="P:threonine biosynthetic process"/>
    <property type="evidence" value="ECO:0007669"/>
    <property type="project" value="UniProtKB-UniPathway"/>
</dbReference>
<dbReference type="CDD" id="cd04921">
    <property type="entry name" value="ACT_AKi-HSDH-ThrA-like_1"/>
    <property type="match status" value="1"/>
</dbReference>
<keyword evidence="18" id="KW-0560">Oxidoreductase</keyword>
<comment type="catalytic activity">
    <reaction evidence="27">
        <text>L-homoserine + NAD(+) = L-aspartate 4-semialdehyde + NADH + H(+)</text>
        <dbReference type="Rhea" id="RHEA:15757"/>
        <dbReference type="ChEBI" id="CHEBI:15378"/>
        <dbReference type="ChEBI" id="CHEBI:57476"/>
        <dbReference type="ChEBI" id="CHEBI:57540"/>
        <dbReference type="ChEBI" id="CHEBI:57945"/>
        <dbReference type="ChEBI" id="CHEBI:537519"/>
        <dbReference type="EC" id="1.1.1.3"/>
    </reaction>
    <physiologicalReaction direction="right-to-left" evidence="27">
        <dbReference type="Rhea" id="RHEA:15759"/>
    </physiologicalReaction>
</comment>
<reference evidence="29 30" key="1">
    <citation type="journal article" date="2015" name="Nature">
        <title>rRNA introns, odd ribosomes, and small enigmatic genomes across a large radiation of phyla.</title>
        <authorList>
            <person name="Brown C.T."/>
            <person name="Hug L.A."/>
            <person name="Thomas B.C."/>
            <person name="Sharon I."/>
            <person name="Castelle C.J."/>
            <person name="Singh A."/>
            <person name="Wilkins M.J."/>
            <person name="Williams K.H."/>
            <person name="Banfield J.F."/>
        </authorList>
    </citation>
    <scope>NUCLEOTIDE SEQUENCE [LARGE SCALE GENOMIC DNA]</scope>
</reference>
<dbReference type="GO" id="GO:0009086">
    <property type="term" value="P:methionine biosynthetic process"/>
    <property type="evidence" value="ECO:0007669"/>
    <property type="project" value="UniProtKB-KW"/>
</dbReference>
<dbReference type="GO" id="GO:0004072">
    <property type="term" value="F:aspartate kinase activity"/>
    <property type="evidence" value="ECO:0007669"/>
    <property type="project" value="UniProtKB-EC"/>
</dbReference>
<dbReference type="AlphaFoldDB" id="A0A0G1T6T8"/>
<dbReference type="NCBIfam" id="TIGR00657">
    <property type="entry name" value="asp_kinases"/>
    <property type="match status" value="1"/>
</dbReference>
<dbReference type="InterPro" id="IPR018042">
    <property type="entry name" value="Aspartate_kinase_CS"/>
</dbReference>
<evidence type="ECO:0000256" key="7">
    <source>
        <dbReference type="ARBA" id="ARBA00007952"/>
    </source>
</evidence>
<evidence type="ECO:0000256" key="16">
    <source>
        <dbReference type="ARBA" id="ARBA00022840"/>
    </source>
</evidence>
<dbReference type="GO" id="GO:0009089">
    <property type="term" value="P:lysine biosynthetic process via diaminopimelate"/>
    <property type="evidence" value="ECO:0007669"/>
    <property type="project" value="UniProtKB-UniPathway"/>
</dbReference>
<dbReference type="FunFam" id="3.30.2130.10:FF:000001">
    <property type="entry name" value="Bifunctional aspartokinase/homoserine dehydrogenase"/>
    <property type="match status" value="1"/>
</dbReference>
<proteinExistence type="inferred from homology"/>
<protein>
    <submittedName>
        <fullName evidence="29">Bifunctional protein: aspartokinase I, homoserine dehydrogenase</fullName>
    </submittedName>
</protein>
<dbReference type="InterPro" id="IPR001342">
    <property type="entry name" value="HDH_cat"/>
</dbReference>
<keyword evidence="23" id="KW-0511">Multifunctional enzyme</keyword>
<keyword evidence="21" id="KW-0457">Lysine biosynthesis</keyword>
<keyword evidence="11" id="KW-0808">Transferase</keyword>
<feature type="domain" description="ACT" evidence="28">
    <location>
        <begin position="316"/>
        <end position="388"/>
    </location>
</feature>
<evidence type="ECO:0000256" key="17">
    <source>
        <dbReference type="ARBA" id="ARBA00022857"/>
    </source>
</evidence>
<comment type="cofactor">
    <cofactor evidence="1">
        <name>a metal cation</name>
        <dbReference type="ChEBI" id="CHEBI:25213"/>
    </cofactor>
</comment>
<evidence type="ECO:0000256" key="22">
    <source>
        <dbReference type="ARBA" id="ARBA00023167"/>
    </source>
</evidence>
<keyword evidence="16" id="KW-0067">ATP-binding</keyword>
<evidence type="ECO:0000256" key="1">
    <source>
        <dbReference type="ARBA" id="ARBA00001920"/>
    </source>
</evidence>
<feature type="domain" description="ACT" evidence="28">
    <location>
        <begin position="396"/>
        <end position="470"/>
    </location>
</feature>
<gene>
    <name evidence="29" type="ORF">UY02_C0001G0014</name>
</gene>
<comment type="similarity">
    <text evidence="7">In the C-terminal section; belongs to the homoserine dehydrogenase family.</text>
</comment>
<dbReference type="GO" id="GO:0005524">
    <property type="term" value="F:ATP binding"/>
    <property type="evidence" value="ECO:0007669"/>
    <property type="project" value="UniProtKB-KW"/>
</dbReference>
<dbReference type="SUPFAM" id="SSF51735">
    <property type="entry name" value="NAD(P)-binding Rossmann-fold domains"/>
    <property type="match status" value="1"/>
</dbReference>
<dbReference type="Proteomes" id="UP000034682">
    <property type="component" value="Unassembled WGS sequence"/>
</dbReference>
<dbReference type="Pfam" id="PF03447">
    <property type="entry name" value="NAD_binding_3"/>
    <property type="match status" value="1"/>
</dbReference>
<comment type="function">
    <text evidence="24">Bifunctional aspartate kinase and homoserine dehydrogenase that catalyzes the first and the third steps toward the synthesis of lysine, methionine and threonine from aspartate.</text>
</comment>
<comment type="catalytic activity">
    <reaction evidence="26">
        <text>L-homoserine + NADP(+) = L-aspartate 4-semialdehyde + NADPH + H(+)</text>
        <dbReference type="Rhea" id="RHEA:15761"/>
        <dbReference type="ChEBI" id="CHEBI:15378"/>
        <dbReference type="ChEBI" id="CHEBI:57476"/>
        <dbReference type="ChEBI" id="CHEBI:57783"/>
        <dbReference type="ChEBI" id="CHEBI:58349"/>
        <dbReference type="ChEBI" id="CHEBI:537519"/>
        <dbReference type="EC" id="1.1.1.3"/>
    </reaction>
    <physiologicalReaction direction="right-to-left" evidence="26">
        <dbReference type="Rhea" id="RHEA:15763"/>
    </physiologicalReaction>
</comment>
<evidence type="ECO:0000313" key="29">
    <source>
        <dbReference type="EMBL" id="KKU77496.1"/>
    </source>
</evidence>
<evidence type="ECO:0000256" key="26">
    <source>
        <dbReference type="ARBA" id="ARBA00048841"/>
    </source>
</evidence>
<dbReference type="CDD" id="cd04892">
    <property type="entry name" value="ACT_AK-like_2"/>
    <property type="match status" value="1"/>
</dbReference>
<comment type="pathway">
    <text evidence="2">Amino-acid biosynthesis; L-lysine biosynthesis via DAP pathway; (S)-tetrahydrodipicolinate from L-aspartate: step 1/4.</text>
</comment>
<name>A0A0G1T6T8_9BACT</name>
<evidence type="ECO:0000256" key="13">
    <source>
        <dbReference type="ARBA" id="ARBA00022723"/>
    </source>
</evidence>
<comment type="catalytic activity">
    <reaction evidence="25">
        <text>L-aspartate + ATP = 4-phospho-L-aspartate + ADP</text>
        <dbReference type="Rhea" id="RHEA:23776"/>
        <dbReference type="ChEBI" id="CHEBI:29991"/>
        <dbReference type="ChEBI" id="CHEBI:30616"/>
        <dbReference type="ChEBI" id="CHEBI:57535"/>
        <dbReference type="ChEBI" id="CHEBI:456216"/>
        <dbReference type="EC" id="2.7.2.4"/>
    </reaction>
    <physiologicalReaction direction="left-to-right" evidence="25">
        <dbReference type="Rhea" id="RHEA:23777"/>
    </physiologicalReaction>
</comment>
<dbReference type="PANTHER" id="PTHR43070">
    <property type="match status" value="1"/>
</dbReference>
<dbReference type="Pfam" id="PF00742">
    <property type="entry name" value="Homoserine_dh"/>
    <property type="match status" value="1"/>
</dbReference>
<dbReference type="SUPFAM" id="SSF55021">
    <property type="entry name" value="ACT-like"/>
    <property type="match status" value="2"/>
</dbReference>
<keyword evidence="17" id="KW-0521">NADP</keyword>
<evidence type="ECO:0000256" key="5">
    <source>
        <dbReference type="ARBA" id="ARBA00005062"/>
    </source>
</evidence>
<dbReference type="Gene3D" id="3.30.2130.10">
    <property type="entry name" value="VC0802-like"/>
    <property type="match status" value="1"/>
</dbReference>
<evidence type="ECO:0000256" key="10">
    <source>
        <dbReference type="ARBA" id="ARBA00022605"/>
    </source>
</evidence>
<dbReference type="SUPFAM" id="SSF55347">
    <property type="entry name" value="Glyceraldehyde-3-phosphate dehydrogenase-like, C-terminal domain"/>
    <property type="match status" value="1"/>
</dbReference>
<evidence type="ECO:0000256" key="12">
    <source>
        <dbReference type="ARBA" id="ARBA00022697"/>
    </source>
</evidence>
<comment type="pathway">
    <text evidence="4">Amino-acid biosynthesis; L-threonine biosynthesis; L-threonine from L-aspartate: step 3/5.</text>
</comment>
<keyword evidence="13" id="KW-0479">Metal-binding</keyword>
<evidence type="ECO:0000256" key="14">
    <source>
        <dbReference type="ARBA" id="ARBA00022741"/>
    </source>
</evidence>
<accession>A0A0G1T6T8</accession>
<dbReference type="InterPro" id="IPR019811">
    <property type="entry name" value="HDH_CS"/>
</dbReference>
<evidence type="ECO:0000256" key="2">
    <source>
        <dbReference type="ARBA" id="ARBA00004766"/>
    </source>
</evidence>
<dbReference type="InterPro" id="IPR002912">
    <property type="entry name" value="ACT_dom"/>
</dbReference>
<dbReference type="Pfam" id="PF00696">
    <property type="entry name" value="AA_kinase"/>
    <property type="match status" value="1"/>
</dbReference>
<comment type="pathway">
    <text evidence="3">Amino-acid biosynthesis; L-methionine biosynthesis via de novo pathway; L-homoserine from L-aspartate: step 1/3.</text>
</comment>
<comment type="pathway">
    <text evidence="6">Amino-acid biosynthesis; L-threonine biosynthesis; L-threonine from L-aspartate: step 1/5.</text>
</comment>
<evidence type="ECO:0000256" key="20">
    <source>
        <dbReference type="ARBA" id="ARBA00023053"/>
    </source>
</evidence>
<evidence type="ECO:0000256" key="3">
    <source>
        <dbReference type="ARBA" id="ARBA00004986"/>
    </source>
</evidence>
<dbReference type="SUPFAM" id="SSF53633">
    <property type="entry name" value="Carbamate kinase-like"/>
    <property type="match status" value="1"/>
</dbReference>
<evidence type="ECO:0000256" key="25">
    <source>
        <dbReference type="ARBA" id="ARBA00048561"/>
    </source>
</evidence>
<dbReference type="InterPro" id="IPR005106">
    <property type="entry name" value="Asp/hSer_DH_NAD-bd"/>
</dbReference>
<keyword evidence="22" id="KW-0486">Methionine biosynthesis</keyword>
<keyword evidence="12" id="KW-0791">Threonine biosynthesis</keyword>